<feature type="coiled-coil region" evidence="11">
    <location>
        <begin position="25"/>
        <end position="59"/>
    </location>
</feature>
<evidence type="ECO:0000256" key="6">
    <source>
        <dbReference type="ARBA" id="ARBA00022500"/>
    </source>
</evidence>
<dbReference type="NCBIfam" id="TIGR02473">
    <property type="entry name" value="flagell_FliJ"/>
    <property type="match status" value="1"/>
</dbReference>
<name>A0ABR5AE01_9BACL</name>
<gene>
    <name evidence="12" type="ORF">SD70_21485</name>
</gene>
<evidence type="ECO:0000256" key="2">
    <source>
        <dbReference type="ARBA" id="ARBA00010004"/>
    </source>
</evidence>
<keyword evidence="8" id="KW-0653">Protein transport</keyword>
<dbReference type="InterPro" id="IPR012823">
    <property type="entry name" value="Flagell_FliJ"/>
</dbReference>
<keyword evidence="5" id="KW-1003">Cell membrane</keyword>
<keyword evidence="7" id="KW-1005">Bacterial flagellum biogenesis</keyword>
<proteinExistence type="inferred from homology"/>
<keyword evidence="11" id="KW-0175">Coiled coil</keyword>
<evidence type="ECO:0000256" key="10">
    <source>
        <dbReference type="ARBA" id="ARBA00023225"/>
    </source>
</evidence>
<keyword evidence="12" id="KW-0969">Cilium</keyword>
<sequence length="147" mass="17161">MRFRYAFQQIVDLKGNERTQAEWVLGEAVGRLNVEQSTLQELEAEKARMQDQLSAGAEQVMSISQMQAIQHYVSHLERQIAKKLDDVRRAQHCVEERQQALEGKMLDEKVWTKAREKAQQLHELLMLKKEQEELDEIASVRFARPSL</sequence>
<dbReference type="RefSeq" id="WP_041049624.1">
    <property type="nucleotide sequence ID" value="NZ_JXAK01000041.1"/>
</dbReference>
<evidence type="ECO:0000256" key="1">
    <source>
        <dbReference type="ARBA" id="ARBA00004413"/>
    </source>
</evidence>
<comment type="similarity">
    <text evidence="2">Belongs to the FliJ family.</text>
</comment>
<dbReference type="Gene3D" id="1.10.287.1700">
    <property type="match status" value="1"/>
</dbReference>
<keyword evidence="10" id="KW-1006">Bacterial flagellum protein export</keyword>
<organism evidence="12 13">
    <name type="scientific">Gordoniibacillus kamchatkensis</name>
    <dbReference type="NCBI Taxonomy" id="1590651"/>
    <lineage>
        <taxon>Bacteria</taxon>
        <taxon>Bacillati</taxon>
        <taxon>Bacillota</taxon>
        <taxon>Bacilli</taxon>
        <taxon>Bacillales</taxon>
        <taxon>Paenibacillaceae</taxon>
        <taxon>Gordoniibacillus</taxon>
    </lineage>
</organism>
<reference evidence="12 13" key="1">
    <citation type="submission" date="2014-12" db="EMBL/GenBank/DDBJ databases">
        <title>Draft genome sequence of Paenibacillus kamchatkensis strain B-2647.</title>
        <authorList>
            <person name="Karlyshev A.V."/>
            <person name="Kudryashova E.B."/>
        </authorList>
    </citation>
    <scope>NUCLEOTIDE SEQUENCE [LARGE SCALE GENOMIC DNA]</scope>
    <source>
        <strain evidence="12 13">VKM B-2647</strain>
    </source>
</reference>
<comment type="caution">
    <text evidence="12">The sequence shown here is derived from an EMBL/GenBank/DDBJ whole genome shotgun (WGS) entry which is preliminary data.</text>
</comment>
<keyword evidence="9" id="KW-0472">Membrane</keyword>
<protein>
    <recommendedName>
        <fullName evidence="3">Flagellar FliJ protein</fullName>
    </recommendedName>
</protein>
<evidence type="ECO:0000256" key="8">
    <source>
        <dbReference type="ARBA" id="ARBA00022927"/>
    </source>
</evidence>
<accession>A0ABR5AE01</accession>
<evidence type="ECO:0000313" key="12">
    <source>
        <dbReference type="EMBL" id="KIL39244.1"/>
    </source>
</evidence>
<keyword evidence="13" id="KW-1185">Reference proteome</keyword>
<dbReference type="EMBL" id="JXAK01000041">
    <property type="protein sequence ID" value="KIL39244.1"/>
    <property type="molecule type" value="Genomic_DNA"/>
</dbReference>
<comment type="subcellular location">
    <subcellularLocation>
        <location evidence="1">Cell membrane</location>
        <topology evidence="1">Peripheral membrane protein</topology>
        <orientation evidence="1">Cytoplasmic side</orientation>
    </subcellularLocation>
</comment>
<evidence type="ECO:0000256" key="7">
    <source>
        <dbReference type="ARBA" id="ARBA00022795"/>
    </source>
</evidence>
<evidence type="ECO:0000313" key="13">
    <source>
        <dbReference type="Proteomes" id="UP000031967"/>
    </source>
</evidence>
<evidence type="ECO:0000256" key="4">
    <source>
        <dbReference type="ARBA" id="ARBA00022448"/>
    </source>
</evidence>
<evidence type="ECO:0000256" key="11">
    <source>
        <dbReference type="SAM" id="Coils"/>
    </source>
</evidence>
<keyword evidence="4" id="KW-0813">Transport</keyword>
<keyword evidence="12" id="KW-0966">Cell projection</keyword>
<dbReference type="Pfam" id="PF02050">
    <property type="entry name" value="FliJ"/>
    <property type="match status" value="1"/>
</dbReference>
<dbReference type="InterPro" id="IPR053716">
    <property type="entry name" value="Flag_assembly_chemotaxis_eff"/>
</dbReference>
<evidence type="ECO:0000256" key="9">
    <source>
        <dbReference type="ARBA" id="ARBA00023136"/>
    </source>
</evidence>
<evidence type="ECO:0000256" key="5">
    <source>
        <dbReference type="ARBA" id="ARBA00022475"/>
    </source>
</evidence>
<dbReference type="Proteomes" id="UP000031967">
    <property type="component" value="Unassembled WGS sequence"/>
</dbReference>
<keyword evidence="12" id="KW-0282">Flagellum</keyword>
<evidence type="ECO:0000256" key="3">
    <source>
        <dbReference type="ARBA" id="ARBA00020392"/>
    </source>
</evidence>
<keyword evidence="6" id="KW-0145">Chemotaxis</keyword>